<dbReference type="InterPro" id="IPR038371">
    <property type="entry name" value="Cu_polyphenol_OxRdtase_sf"/>
</dbReference>
<dbReference type="PANTHER" id="PTHR30616:SF2">
    <property type="entry name" value="PURINE NUCLEOSIDE PHOSPHORYLASE LACC1"/>
    <property type="match status" value="1"/>
</dbReference>
<evidence type="ECO:0000256" key="11">
    <source>
        <dbReference type="ARBA" id="ARBA00049893"/>
    </source>
</evidence>
<evidence type="ECO:0000256" key="3">
    <source>
        <dbReference type="ARBA" id="ARBA00003215"/>
    </source>
</evidence>
<gene>
    <name evidence="13" type="ORF">B4119_1153</name>
</gene>
<keyword evidence="5" id="KW-0808">Transferase</keyword>
<dbReference type="PATRIC" id="fig|81408.3.peg.1632"/>
<comment type="function">
    <text evidence="3">Purine nucleoside enzyme that catalyzes the phosphorolysis of adenosine and inosine nucleosides, yielding D-ribose 1-phosphate and the respective free bases, adenine and hypoxanthine. Also catalyzes the phosphorolysis of S-methyl-5'-thioadenosine into adenine and S-methyl-5-thio-alpha-D-ribose 1-phosphate. Also has adenosine deaminase activity.</text>
</comment>
<dbReference type="NCBIfam" id="TIGR00726">
    <property type="entry name" value="peptidoglycan editing factor PgeF"/>
    <property type="match status" value="1"/>
</dbReference>
<evidence type="ECO:0000256" key="1">
    <source>
        <dbReference type="ARBA" id="ARBA00000553"/>
    </source>
</evidence>
<comment type="caution">
    <text evidence="13">The sequence shown here is derived from an EMBL/GenBank/DDBJ whole genome shotgun (WGS) entry which is preliminary data.</text>
</comment>
<evidence type="ECO:0000256" key="5">
    <source>
        <dbReference type="ARBA" id="ARBA00022679"/>
    </source>
</evidence>
<accession>A0A150L4K0</accession>
<dbReference type="Proteomes" id="UP000075455">
    <property type="component" value="Unassembled WGS sequence"/>
</dbReference>
<evidence type="ECO:0000256" key="2">
    <source>
        <dbReference type="ARBA" id="ARBA00001947"/>
    </source>
</evidence>
<dbReference type="GO" id="GO:0017061">
    <property type="term" value="F:S-methyl-5-thioadenosine phosphorylase activity"/>
    <property type="evidence" value="ECO:0007669"/>
    <property type="project" value="UniProtKB-EC"/>
</dbReference>
<evidence type="ECO:0000256" key="8">
    <source>
        <dbReference type="ARBA" id="ARBA00022833"/>
    </source>
</evidence>
<proteinExistence type="inferred from homology"/>
<evidence type="ECO:0000313" key="14">
    <source>
        <dbReference type="Proteomes" id="UP000075455"/>
    </source>
</evidence>
<protein>
    <recommendedName>
        <fullName evidence="12">Purine nucleoside phosphorylase</fullName>
    </recommendedName>
</protein>
<name>A0A150L4K0_9BACL</name>
<keyword evidence="7" id="KW-0378">Hydrolase</keyword>
<evidence type="ECO:0000256" key="4">
    <source>
        <dbReference type="ARBA" id="ARBA00007353"/>
    </source>
</evidence>
<keyword evidence="6" id="KW-0479">Metal-binding</keyword>
<dbReference type="PANTHER" id="PTHR30616">
    <property type="entry name" value="UNCHARACTERIZED PROTEIN YFIH"/>
    <property type="match status" value="1"/>
</dbReference>
<dbReference type="SUPFAM" id="SSF64438">
    <property type="entry name" value="CNF1/YfiH-like putative cysteine hydrolases"/>
    <property type="match status" value="1"/>
</dbReference>
<comment type="catalytic activity">
    <reaction evidence="11">
        <text>S-methyl-5'-thioadenosine + phosphate = 5-(methylsulfanyl)-alpha-D-ribose 1-phosphate + adenine</text>
        <dbReference type="Rhea" id="RHEA:11852"/>
        <dbReference type="ChEBI" id="CHEBI:16708"/>
        <dbReference type="ChEBI" id="CHEBI:17509"/>
        <dbReference type="ChEBI" id="CHEBI:43474"/>
        <dbReference type="ChEBI" id="CHEBI:58533"/>
        <dbReference type="EC" id="2.4.2.28"/>
    </reaction>
    <physiologicalReaction direction="left-to-right" evidence="11">
        <dbReference type="Rhea" id="RHEA:11853"/>
    </physiologicalReaction>
</comment>
<comment type="catalytic activity">
    <reaction evidence="1">
        <text>inosine + phosphate = alpha-D-ribose 1-phosphate + hypoxanthine</text>
        <dbReference type="Rhea" id="RHEA:27646"/>
        <dbReference type="ChEBI" id="CHEBI:17368"/>
        <dbReference type="ChEBI" id="CHEBI:17596"/>
        <dbReference type="ChEBI" id="CHEBI:43474"/>
        <dbReference type="ChEBI" id="CHEBI:57720"/>
        <dbReference type="EC" id="2.4.2.1"/>
    </reaction>
    <physiologicalReaction direction="left-to-right" evidence="1">
        <dbReference type="Rhea" id="RHEA:27647"/>
    </physiologicalReaction>
</comment>
<evidence type="ECO:0000256" key="7">
    <source>
        <dbReference type="ARBA" id="ARBA00022801"/>
    </source>
</evidence>
<dbReference type="InterPro" id="IPR011324">
    <property type="entry name" value="Cytotoxic_necrot_fac-like_cat"/>
</dbReference>
<keyword evidence="8" id="KW-0862">Zinc</keyword>
<dbReference type="InterPro" id="IPR003730">
    <property type="entry name" value="Cu_polyphenol_OxRdtase"/>
</dbReference>
<dbReference type="Pfam" id="PF02578">
    <property type="entry name" value="Cu-oxidase_4"/>
    <property type="match status" value="1"/>
</dbReference>
<evidence type="ECO:0000256" key="6">
    <source>
        <dbReference type="ARBA" id="ARBA00022723"/>
    </source>
</evidence>
<dbReference type="AlphaFoldDB" id="A0A150L4K0"/>
<dbReference type="Gene3D" id="3.60.140.10">
    <property type="entry name" value="CNF1/YfiH-like putative cysteine hydrolases"/>
    <property type="match status" value="1"/>
</dbReference>
<dbReference type="GO" id="GO:0016787">
    <property type="term" value="F:hydrolase activity"/>
    <property type="evidence" value="ECO:0007669"/>
    <property type="project" value="UniProtKB-KW"/>
</dbReference>
<comment type="similarity">
    <text evidence="4 12">Belongs to the purine nucleoside phosphorylase YfiH/LACC1 family.</text>
</comment>
<evidence type="ECO:0000313" key="13">
    <source>
        <dbReference type="EMBL" id="KYD07241.1"/>
    </source>
</evidence>
<dbReference type="eggNOG" id="COG1496">
    <property type="taxonomic scope" value="Bacteria"/>
</dbReference>
<comment type="catalytic activity">
    <reaction evidence="9">
        <text>adenosine + H2O + H(+) = inosine + NH4(+)</text>
        <dbReference type="Rhea" id="RHEA:24408"/>
        <dbReference type="ChEBI" id="CHEBI:15377"/>
        <dbReference type="ChEBI" id="CHEBI:15378"/>
        <dbReference type="ChEBI" id="CHEBI:16335"/>
        <dbReference type="ChEBI" id="CHEBI:17596"/>
        <dbReference type="ChEBI" id="CHEBI:28938"/>
        <dbReference type="EC" id="3.5.4.4"/>
    </reaction>
    <physiologicalReaction direction="left-to-right" evidence="9">
        <dbReference type="Rhea" id="RHEA:24409"/>
    </physiologicalReaction>
</comment>
<dbReference type="STRING" id="81408.B4119_1153"/>
<organism evidence="13 14">
    <name type="scientific">Saccharococcus caldoxylosilyticus</name>
    <dbReference type="NCBI Taxonomy" id="81408"/>
    <lineage>
        <taxon>Bacteria</taxon>
        <taxon>Bacillati</taxon>
        <taxon>Bacillota</taxon>
        <taxon>Bacilli</taxon>
        <taxon>Bacillales</taxon>
        <taxon>Anoxybacillaceae</taxon>
        <taxon>Saccharococcus</taxon>
    </lineage>
</organism>
<evidence type="ECO:0000256" key="12">
    <source>
        <dbReference type="RuleBase" id="RU361274"/>
    </source>
</evidence>
<sequence>MIKINKKSMRLANMSDIFQQVDKELLLLQPSYPFTEVTAGFTTKHGGMSSGAFATFNLGLHVGDDRAVVVRNRQRLADLLQFPLERWICCEQIHGARIEKVKASQNGRGAADYSSAIAGTDGLYTDEAGVLIALCFADCVPLYFIAPKHGMIGLAHAGWKGTVKNIAGEMVRLWQEREHIPLADIYVAIGPSIGACCYVVDDRVIVHVDRVLQGEQPLPYRQVSPGQYALDLKALNQMLLMKAGIRKDHIYVSSYCTSCADHLFFSHRRDQGKTGRMMAFIGRKEEK</sequence>
<dbReference type="CDD" id="cd16833">
    <property type="entry name" value="YfiH"/>
    <property type="match status" value="1"/>
</dbReference>
<dbReference type="EMBL" id="LQYS01000120">
    <property type="protein sequence ID" value="KYD07241.1"/>
    <property type="molecule type" value="Genomic_DNA"/>
</dbReference>
<dbReference type="GO" id="GO:0005507">
    <property type="term" value="F:copper ion binding"/>
    <property type="evidence" value="ECO:0007669"/>
    <property type="project" value="TreeGrafter"/>
</dbReference>
<comment type="catalytic activity">
    <reaction evidence="10">
        <text>adenosine + phosphate = alpha-D-ribose 1-phosphate + adenine</text>
        <dbReference type="Rhea" id="RHEA:27642"/>
        <dbReference type="ChEBI" id="CHEBI:16335"/>
        <dbReference type="ChEBI" id="CHEBI:16708"/>
        <dbReference type="ChEBI" id="CHEBI:43474"/>
        <dbReference type="ChEBI" id="CHEBI:57720"/>
        <dbReference type="EC" id="2.4.2.1"/>
    </reaction>
    <physiologicalReaction direction="left-to-right" evidence="10">
        <dbReference type="Rhea" id="RHEA:27643"/>
    </physiologicalReaction>
</comment>
<evidence type="ECO:0000256" key="10">
    <source>
        <dbReference type="ARBA" id="ARBA00048968"/>
    </source>
</evidence>
<reference evidence="13 14" key="1">
    <citation type="submission" date="2016-01" db="EMBL/GenBank/DDBJ databases">
        <title>Draft Genome Sequences of Seven Thermophilic Sporeformers Isolated from Foods.</title>
        <authorList>
            <person name="Berendsen E.M."/>
            <person name="Wells-Bennik M.H."/>
            <person name="Krawcyk A.O."/>
            <person name="De Jong A."/>
            <person name="Holsappel S."/>
            <person name="Eijlander R.T."/>
            <person name="Kuipers O.P."/>
        </authorList>
    </citation>
    <scope>NUCLEOTIDE SEQUENCE [LARGE SCALE GENOMIC DNA]</scope>
    <source>
        <strain evidence="13 14">B4119</strain>
    </source>
</reference>
<comment type="cofactor">
    <cofactor evidence="2">
        <name>Zn(2+)</name>
        <dbReference type="ChEBI" id="CHEBI:29105"/>
    </cofactor>
</comment>
<evidence type="ECO:0000256" key="9">
    <source>
        <dbReference type="ARBA" id="ARBA00047989"/>
    </source>
</evidence>